<accession>A0ACA9L7I6</accession>
<dbReference type="EMBL" id="CAJVPW010002850">
    <property type="protein sequence ID" value="CAG8514369.1"/>
    <property type="molecule type" value="Genomic_DNA"/>
</dbReference>
<organism evidence="1 2">
    <name type="scientific">Cetraspora pellucida</name>
    <dbReference type="NCBI Taxonomy" id="1433469"/>
    <lineage>
        <taxon>Eukaryota</taxon>
        <taxon>Fungi</taxon>
        <taxon>Fungi incertae sedis</taxon>
        <taxon>Mucoromycota</taxon>
        <taxon>Glomeromycotina</taxon>
        <taxon>Glomeromycetes</taxon>
        <taxon>Diversisporales</taxon>
        <taxon>Gigasporaceae</taxon>
        <taxon>Cetraspora</taxon>
    </lineage>
</organism>
<reference evidence="1" key="1">
    <citation type="submission" date="2021-06" db="EMBL/GenBank/DDBJ databases">
        <authorList>
            <person name="Kallberg Y."/>
            <person name="Tangrot J."/>
            <person name="Rosling A."/>
        </authorList>
    </citation>
    <scope>NUCLEOTIDE SEQUENCE</scope>
    <source>
        <strain evidence="1">28 12/20/2015</strain>
    </source>
</reference>
<gene>
    <name evidence="1" type="ORF">SPELUC_LOCUS3626</name>
</gene>
<name>A0ACA9L7I6_9GLOM</name>
<dbReference type="Proteomes" id="UP000789366">
    <property type="component" value="Unassembled WGS sequence"/>
</dbReference>
<proteinExistence type="predicted"/>
<evidence type="ECO:0000313" key="1">
    <source>
        <dbReference type="EMBL" id="CAG8514369.1"/>
    </source>
</evidence>
<protein>
    <submittedName>
        <fullName evidence="1">14754_t:CDS:1</fullName>
    </submittedName>
</protein>
<comment type="caution">
    <text evidence="1">The sequence shown here is derived from an EMBL/GenBank/DDBJ whole genome shotgun (WGS) entry which is preliminary data.</text>
</comment>
<evidence type="ECO:0000313" key="2">
    <source>
        <dbReference type="Proteomes" id="UP000789366"/>
    </source>
</evidence>
<keyword evidence="2" id="KW-1185">Reference proteome</keyword>
<sequence length="92" mass="10035">MKTSINRFSIILVISLAAILALVNTIEATCANDAVYQSCCNTANSQLNACYAKPNDFACQCIAMKALRECYRQCPDDQGITNQGNSYEVTSQ</sequence>